<organism evidence="1 2">
    <name type="scientific">Eumeta variegata</name>
    <name type="common">Bagworm moth</name>
    <name type="synonym">Eumeta japonica</name>
    <dbReference type="NCBI Taxonomy" id="151549"/>
    <lineage>
        <taxon>Eukaryota</taxon>
        <taxon>Metazoa</taxon>
        <taxon>Ecdysozoa</taxon>
        <taxon>Arthropoda</taxon>
        <taxon>Hexapoda</taxon>
        <taxon>Insecta</taxon>
        <taxon>Pterygota</taxon>
        <taxon>Neoptera</taxon>
        <taxon>Endopterygota</taxon>
        <taxon>Lepidoptera</taxon>
        <taxon>Glossata</taxon>
        <taxon>Ditrysia</taxon>
        <taxon>Tineoidea</taxon>
        <taxon>Psychidae</taxon>
        <taxon>Oiketicinae</taxon>
        <taxon>Eumeta</taxon>
    </lineage>
</organism>
<dbReference type="PANTHER" id="PTHR46954">
    <property type="entry name" value="C2H2-TYPE DOMAIN-CONTAINING PROTEIN"/>
    <property type="match status" value="1"/>
</dbReference>
<dbReference type="Proteomes" id="UP000299102">
    <property type="component" value="Unassembled WGS sequence"/>
</dbReference>
<dbReference type="EMBL" id="BGZK01000378">
    <property type="protein sequence ID" value="GBP40220.1"/>
    <property type="molecule type" value="Genomic_DNA"/>
</dbReference>
<reference evidence="1 2" key="1">
    <citation type="journal article" date="2019" name="Commun. Biol.">
        <title>The bagworm genome reveals a unique fibroin gene that provides high tensile strength.</title>
        <authorList>
            <person name="Kono N."/>
            <person name="Nakamura H."/>
            <person name="Ohtoshi R."/>
            <person name="Tomita M."/>
            <person name="Numata K."/>
            <person name="Arakawa K."/>
        </authorList>
    </citation>
    <scope>NUCLEOTIDE SEQUENCE [LARGE SCALE GENOMIC DNA]</scope>
</reference>
<dbReference type="OrthoDB" id="2433005at2759"/>
<gene>
    <name evidence="1" type="ORF">EVAR_37621_1</name>
</gene>
<sequence>MTLIDSPAVARQRLPARRADHWARSPDSELYKELFAEYKKGKKPSVAQKEFNEIWANSKEKYTQKEEFTKWANDFLQISAVRTKQRSPLIFSFIVLIIKRIPTKKFPPYQPNPMCQIHLQNCRELLLKTITQIKAPQQPRFTHFQAALRSAYPARDIGVIFIYVCIPGSWKRKAQDLEYSDEISLASPSTSSSLPKPVRATPAQDKLKDQITLLQMELDVAVRRRDSLGASEDDTRERNVKKLHQEIDKCKKELRKKEQHMRHSHSHRLSMQSKINLACSKSPDVVSLLKTRSGPGRPRLEEQQPLLLKTIVDLAMFGAFAEERRRSEIVRSCRTLNDLYEKLNERGFQISRSSTYLRLLPRNYTTLEGKRHVVTVPVKLSRPEADHHKAHIDQHFCVATIRSLETVASILGPNQAFFLSQDDKARVPIGLTAVINKLHS</sequence>
<evidence type="ECO:0000313" key="2">
    <source>
        <dbReference type="Proteomes" id="UP000299102"/>
    </source>
</evidence>
<evidence type="ECO:0008006" key="3">
    <source>
        <dbReference type="Google" id="ProtNLM"/>
    </source>
</evidence>
<comment type="caution">
    <text evidence="1">The sequence shown here is derived from an EMBL/GenBank/DDBJ whole genome shotgun (WGS) entry which is preliminary data.</text>
</comment>
<evidence type="ECO:0000313" key="1">
    <source>
        <dbReference type="EMBL" id="GBP40220.1"/>
    </source>
</evidence>
<accession>A0A4C1VNW1</accession>
<keyword evidence="2" id="KW-1185">Reference proteome</keyword>
<dbReference type="PANTHER" id="PTHR46954:SF1">
    <property type="entry name" value="C2H2-TYPE DOMAIN-CONTAINING PROTEIN"/>
    <property type="match status" value="1"/>
</dbReference>
<proteinExistence type="predicted"/>
<name>A0A4C1VNW1_EUMVA</name>
<protein>
    <recommendedName>
        <fullName evidence="3">Mariner Mos1 transposase</fullName>
    </recommendedName>
</protein>
<dbReference type="AlphaFoldDB" id="A0A4C1VNW1"/>